<protein>
    <recommendedName>
        <fullName evidence="4">DUF3617 domain-containing protein</fullName>
    </recommendedName>
</protein>
<keyword evidence="3" id="KW-1185">Reference proteome</keyword>
<dbReference type="Pfam" id="PF12276">
    <property type="entry name" value="DUF3617"/>
    <property type="match status" value="1"/>
</dbReference>
<evidence type="ECO:0000313" key="3">
    <source>
        <dbReference type="Proteomes" id="UP000557392"/>
    </source>
</evidence>
<sequence length="187" mass="19428">MIRRLALPGAAAVLVLLTGAGQAGDGFSVTDATSEQVAAAYAKAKPGGPMHMGQWERTIAIAAFELPGMAPGADRDARIAAAKAMGKTESLCHSGTDLAAPEPAAVFEMLGSDCHYQRLTMGGGRFDGQLSCKGETPGSKVDLAVSGTYAAERFAIRLDIDQQPADPAQRMKMTMNLGGRRTGECAE</sequence>
<feature type="chain" id="PRO_5031182585" description="DUF3617 domain-containing protein" evidence="1">
    <location>
        <begin position="24"/>
        <end position="187"/>
    </location>
</feature>
<dbReference type="EMBL" id="JACIEH010000004">
    <property type="protein sequence ID" value="MBB4100867.1"/>
    <property type="molecule type" value="Genomic_DNA"/>
</dbReference>
<organism evidence="2 3">
    <name type="scientific">Sphingomonas kyeonggiensis</name>
    <dbReference type="NCBI Taxonomy" id="1268553"/>
    <lineage>
        <taxon>Bacteria</taxon>
        <taxon>Pseudomonadati</taxon>
        <taxon>Pseudomonadota</taxon>
        <taxon>Alphaproteobacteria</taxon>
        <taxon>Sphingomonadales</taxon>
        <taxon>Sphingomonadaceae</taxon>
        <taxon>Sphingomonas</taxon>
    </lineage>
</organism>
<dbReference type="RefSeq" id="WP_184000228.1">
    <property type="nucleotide sequence ID" value="NZ_JACIEH010000004.1"/>
</dbReference>
<reference evidence="2 3" key="1">
    <citation type="submission" date="2020-08" db="EMBL/GenBank/DDBJ databases">
        <title>Genomic Encyclopedia of Type Strains, Phase IV (KMG-IV): sequencing the most valuable type-strain genomes for metagenomic binning, comparative biology and taxonomic classification.</title>
        <authorList>
            <person name="Goeker M."/>
        </authorList>
    </citation>
    <scope>NUCLEOTIDE SEQUENCE [LARGE SCALE GENOMIC DNA]</scope>
    <source>
        <strain evidence="2 3">DSM 101806</strain>
    </source>
</reference>
<evidence type="ECO:0000256" key="1">
    <source>
        <dbReference type="SAM" id="SignalP"/>
    </source>
</evidence>
<proteinExistence type="predicted"/>
<dbReference type="AlphaFoldDB" id="A0A7W6NYP2"/>
<dbReference type="InterPro" id="IPR022061">
    <property type="entry name" value="DUF3617"/>
</dbReference>
<dbReference type="Proteomes" id="UP000557392">
    <property type="component" value="Unassembled WGS sequence"/>
</dbReference>
<evidence type="ECO:0000313" key="2">
    <source>
        <dbReference type="EMBL" id="MBB4100867.1"/>
    </source>
</evidence>
<name>A0A7W6NYP2_9SPHN</name>
<gene>
    <name evidence="2" type="ORF">GGR46_004456</name>
</gene>
<evidence type="ECO:0008006" key="4">
    <source>
        <dbReference type="Google" id="ProtNLM"/>
    </source>
</evidence>
<accession>A0A7W6NYP2</accession>
<comment type="caution">
    <text evidence="2">The sequence shown here is derived from an EMBL/GenBank/DDBJ whole genome shotgun (WGS) entry which is preliminary data.</text>
</comment>
<feature type="signal peptide" evidence="1">
    <location>
        <begin position="1"/>
        <end position="23"/>
    </location>
</feature>
<keyword evidence="1" id="KW-0732">Signal</keyword>